<feature type="region of interest" description="Disordered" evidence="8">
    <location>
        <begin position="591"/>
        <end position="610"/>
    </location>
</feature>
<keyword evidence="2" id="KW-1003">Cell membrane</keyword>
<evidence type="ECO:0000313" key="11">
    <source>
        <dbReference type="EMBL" id="VAX40764.1"/>
    </source>
</evidence>
<dbReference type="GO" id="GO:0006508">
    <property type="term" value="P:proteolysis"/>
    <property type="evidence" value="ECO:0007669"/>
    <property type="project" value="UniProtKB-KW"/>
</dbReference>
<feature type="transmembrane region" description="Helical" evidence="9">
    <location>
        <begin position="217"/>
        <end position="237"/>
    </location>
</feature>
<feature type="transmembrane region" description="Helical" evidence="9">
    <location>
        <begin position="279"/>
        <end position="299"/>
    </location>
</feature>
<keyword evidence="7 9" id="KW-0472">Membrane</keyword>
<feature type="transmembrane region" description="Helical" evidence="9">
    <location>
        <begin position="243"/>
        <end position="267"/>
    </location>
</feature>
<dbReference type="AlphaFoldDB" id="A0A3B1DWT8"/>
<dbReference type="NCBIfam" id="TIGR04178">
    <property type="entry name" value="exo_archaeo"/>
    <property type="match status" value="1"/>
</dbReference>
<gene>
    <name evidence="11" type="ORF">MNBD_PLANCTO03-889</name>
</gene>
<comment type="subcellular location">
    <subcellularLocation>
        <location evidence="1">Cell membrane</location>
        <topology evidence="1">Multi-pass membrane protein</topology>
    </subcellularLocation>
</comment>
<feature type="transmembrane region" description="Helical" evidence="9">
    <location>
        <begin position="112"/>
        <end position="135"/>
    </location>
</feature>
<feature type="transmembrane region" description="Helical" evidence="9">
    <location>
        <begin position="58"/>
        <end position="74"/>
    </location>
</feature>
<sequence length="610" mass="66838">MTTQSVAKTPKPKAQASQAATSRLVPVLAAVALAAFVILYWGWFQRQALFSIKFVEDWGHAFVIPLISGYMIWRQRHILAATTARAFWPGLSLVLLGVACYVFFMLSVSNHMLQGAAMITTLFGIVLTAFGPAILRLTALPILFLVFTITISEAIMLGLTFPLKLLASKGAWILLTVLGPLFGYSVDLDGNLLTMITADGTELPQLNVAEACSGMRMLIAFFALAAAVGVLGCRQWWQRIAIILLAVPVALLMNIVRVATLALLSLINPDLAQGDAHMVIGTILLFPSLGLFMGVVWALKRAVPDDAPVADIAPSGTPLRWPRFAPSAIVALAGTTFLVAAAAGAVHTVVPMMGLHLKKMAIEPASGFALTSLPEETPSWIKMFDRREPAEVEEELGTTNYLTRTYRQRNPEDPKNPRRIELHVAYYTGMIDTVPHVPERCFIGGGLQMGTRPRILPLELDQSSWVRDPDVPEELGPIYRIRTASGNRVRLPRDPQAIKINTSEYNISDEITFYAGYFFIANGGHTESANGVRLLAFKLQDDYAYYLKVQFNSSDVESMDQLAEDASSLLGEIFGDLMLCVPDWIDVQTGAYPPDNPRKNQSEKLPPPPS</sequence>
<keyword evidence="6 9" id="KW-1133">Transmembrane helix</keyword>
<reference evidence="11" key="1">
    <citation type="submission" date="2018-06" db="EMBL/GenBank/DDBJ databases">
        <authorList>
            <person name="Zhirakovskaya E."/>
        </authorList>
    </citation>
    <scope>NUCLEOTIDE SEQUENCE</scope>
</reference>
<feature type="transmembrane region" description="Helical" evidence="9">
    <location>
        <begin position="86"/>
        <end position="106"/>
    </location>
</feature>
<dbReference type="EMBL" id="UOGK01000440">
    <property type="protein sequence ID" value="VAX40764.1"/>
    <property type="molecule type" value="Genomic_DNA"/>
</dbReference>
<feature type="transmembrane region" description="Helical" evidence="9">
    <location>
        <begin position="142"/>
        <end position="163"/>
    </location>
</feature>
<dbReference type="GO" id="GO:0008233">
    <property type="term" value="F:peptidase activity"/>
    <property type="evidence" value="ECO:0007669"/>
    <property type="project" value="UniProtKB-KW"/>
</dbReference>
<feature type="transmembrane region" description="Helical" evidence="9">
    <location>
        <begin position="328"/>
        <end position="350"/>
    </location>
</feature>
<dbReference type="InterPro" id="IPR014263">
    <property type="entry name" value="Methanolan_biosynth_EpsI"/>
</dbReference>
<evidence type="ECO:0000256" key="1">
    <source>
        <dbReference type="ARBA" id="ARBA00004651"/>
    </source>
</evidence>
<evidence type="ECO:0000256" key="5">
    <source>
        <dbReference type="ARBA" id="ARBA00022801"/>
    </source>
</evidence>
<dbReference type="InterPro" id="IPR026392">
    <property type="entry name" value="Exo/Archaeosortase_dom"/>
</dbReference>
<proteinExistence type="predicted"/>
<evidence type="ECO:0000256" key="4">
    <source>
        <dbReference type="ARBA" id="ARBA00022692"/>
    </source>
</evidence>
<dbReference type="InterPro" id="IPR019127">
    <property type="entry name" value="Exosortase"/>
</dbReference>
<dbReference type="NCBIfam" id="TIGR02602">
    <property type="entry name" value="8TM_EpsH"/>
    <property type="match status" value="1"/>
</dbReference>
<accession>A0A3B1DWT8</accession>
<name>A0A3B1DWT8_9ZZZZ</name>
<keyword evidence="5" id="KW-0378">Hydrolase</keyword>
<dbReference type="InterPro" id="IPR013426">
    <property type="entry name" value="EpsH-like"/>
</dbReference>
<keyword evidence="4 9" id="KW-0812">Transmembrane</keyword>
<evidence type="ECO:0000256" key="6">
    <source>
        <dbReference type="ARBA" id="ARBA00022989"/>
    </source>
</evidence>
<evidence type="ECO:0000256" key="7">
    <source>
        <dbReference type="ARBA" id="ARBA00023136"/>
    </source>
</evidence>
<evidence type="ECO:0000259" key="10">
    <source>
        <dbReference type="Pfam" id="PF11984"/>
    </source>
</evidence>
<dbReference type="Pfam" id="PF09721">
    <property type="entry name" value="Exosortase_EpsH"/>
    <property type="match status" value="1"/>
</dbReference>
<protein>
    <recommendedName>
        <fullName evidence="10">Methanolan biosynthesis EpsI domain-containing protein</fullName>
    </recommendedName>
</protein>
<feature type="domain" description="Methanolan biosynthesis EpsI" evidence="10">
    <location>
        <begin position="348"/>
        <end position="457"/>
    </location>
</feature>
<evidence type="ECO:0000256" key="3">
    <source>
        <dbReference type="ARBA" id="ARBA00022670"/>
    </source>
</evidence>
<evidence type="ECO:0000256" key="8">
    <source>
        <dbReference type="SAM" id="MobiDB-lite"/>
    </source>
</evidence>
<evidence type="ECO:0000256" key="9">
    <source>
        <dbReference type="SAM" id="Phobius"/>
    </source>
</evidence>
<dbReference type="GO" id="GO:0005886">
    <property type="term" value="C:plasma membrane"/>
    <property type="evidence" value="ECO:0007669"/>
    <property type="project" value="UniProtKB-SubCell"/>
</dbReference>
<organism evidence="11">
    <name type="scientific">hydrothermal vent metagenome</name>
    <dbReference type="NCBI Taxonomy" id="652676"/>
    <lineage>
        <taxon>unclassified sequences</taxon>
        <taxon>metagenomes</taxon>
        <taxon>ecological metagenomes</taxon>
    </lineage>
</organism>
<evidence type="ECO:0000256" key="2">
    <source>
        <dbReference type="ARBA" id="ARBA00022475"/>
    </source>
</evidence>
<dbReference type="Pfam" id="PF11984">
    <property type="entry name" value="DUF3485"/>
    <property type="match status" value="1"/>
</dbReference>
<feature type="transmembrane region" description="Helical" evidence="9">
    <location>
        <begin position="21"/>
        <end position="43"/>
    </location>
</feature>
<keyword evidence="3" id="KW-0645">Protease</keyword>